<dbReference type="EC" id="2.6.1.-" evidence="7"/>
<comment type="caution">
    <text evidence="7">The sequence shown here is derived from an EMBL/GenBank/DDBJ whole genome shotgun (WGS) entry which is preliminary data.</text>
</comment>
<dbReference type="Gene3D" id="3.40.640.10">
    <property type="entry name" value="Type I PLP-dependent aspartate aminotransferase-like (Major domain)"/>
    <property type="match status" value="1"/>
</dbReference>
<gene>
    <name evidence="7" type="primary">patA_17</name>
    <name evidence="7" type="ORF">SDC9_32822</name>
</gene>
<accession>A0A644V716</accession>
<protein>
    <submittedName>
        <fullName evidence="7">Putative N-acetyl-LL-diaminopimelate aminotransferase</fullName>
        <ecNumber evidence="7">2.6.1.-</ecNumber>
    </submittedName>
</protein>
<evidence type="ECO:0000259" key="6">
    <source>
        <dbReference type="Pfam" id="PF00155"/>
    </source>
</evidence>
<evidence type="ECO:0000256" key="5">
    <source>
        <dbReference type="ARBA" id="ARBA00022898"/>
    </source>
</evidence>
<evidence type="ECO:0000313" key="7">
    <source>
        <dbReference type="EMBL" id="MPL86835.1"/>
    </source>
</evidence>
<dbReference type="InterPro" id="IPR050596">
    <property type="entry name" value="AspAT/PAT-like"/>
</dbReference>
<keyword evidence="3 7" id="KW-0032">Aminotransferase</keyword>
<dbReference type="InterPro" id="IPR015422">
    <property type="entry name" value="PyrdxlP-dep_Trfase_small"/>
</dbReference>
<keyword evidence="4 7" id="KW-0808">Transferase</keyword>
<dbReference type="InterPro" id="IPR015421">
    <property type="entry name" value="PyrdxlP-dep_Trfase_major"/>
</dbReference>
<dbReference type="FunFam" id="3.40.640.10:FF:000033">
    <property type="entry name" value="Aspartate aminotransferase"/>
    <property type="match status" value="1"/>
</dbReference>
<dbReference type="GO" id="GO:0030170">
    <property type="term" value="F:pyridoxal phosphate binding"/>
    <property type="evidence" value="ECO:0007669"/>
    <property type="project" value="InterPro"/>
</dbReference>
<dbReference type="GO" id="GO:0008483">
    <property type="term" value="F:transaminase activity"/>
    <property type="evidence" value="ECO:0007669"/>
    <property type="project" value="UniProtKB-KW"/>
</dbReference>
<comment type="cofactor">
    <cofactor evidence="1">
        <name>pyridoxal 5'-phosphate</name>
        <dbReference type="ChEBI" id="CHEBI:597326"/>
    </cofactor>
</comment>
<evidence type="ECO:0000256" key="1">
    <source>
        <dbReference type="ARBA" id="ARBA00001933"/>
    </source>
</evidence>
<evidence type="ECO:0000256" key="2">
    <source>
        <dbReference type="ARBA" id="ARBA00007441"/>
    </source>
</evidence>
<dbReference type="PROSITE" id="PS00105">
    <property type="entry name" value="AA_TRANSFER_CLASS_1"/>
    <property type="match status" value="1"/>
</dbReference>
<feature type="domain" description="Aminotransferase class I/classII large" evidence="6">
    <location>
        <begin position="31"/>
        <end position="379"/>
    </location>
</feature>
<dbReference type="PANTHER" id="PTHR46383">
    <property type="entry name" value="ASPARTATE AMINOTRANSFERASE"/>
    <property type="match status" value="1"/>
</dbReference>
<sequence length="387" mass="42308">MRNFVSKVAAEIPPSGIRKFFDLVLTMDNDQVISLGVGEPDFDTPWNVSKAAITSIEKGLTMYTSNRGLPDLCSALSKDLEKRYHIPYSLNEIIVTTGVSEAFDIAVRAVVNPGDEVIVVDPCFVSYRPEVIMAGGKPVPLPCEAKDQFKVTPDALMEKITPNSKTLIINFPNNPTGGVMGKDDLKAIADIIIDHDLLLISDEVYSELTYEGSHVSAASIDGLWERTITLNGFSKAYAMTGWRLGYLCAPKEICDAALKIHQYVMMSAPTASQFAAIEALKNAEDSKNEMVAEYRIRRNLFVKGLNDVGLPCHIPKGAFYAFPSIEGTGLSDEEFAERLLKEQQVAVVPGSAFGESGVGHIRTCYAVDRSKLTEAVRRIGVFVESLS</sequence>
<dbReference type="InterPro" id="IPR004839">
    <property type="entry name" value="Aminotransferase_I/II_large"/>
</dbReference>
<dbReference type="EMBL" id="VSSQ01000228">
    <property type="protein sequence ID" value="MPL86835.1"/>
    <property type="molecule type" value="Genomic_DNA"/>
</dbReference>
<organism evidence="7">
    <name type="scientific">bioreactor metagenome</name>
    <dbReference type="NCBI Taxonomy" id="1076179"/>
    <lineage>
        <taxon>unclassified sequences</taxon>
        <taxon>metagenomes</taxon>
        <taxon>ecological metagenomes</taxon>
    </lineage>
</organism>
<name>A0A644V716_9ZZZZ</name>
<proteinExistence type="inferred from homology"/>
<evidence type="ECO:0000256" key="4">
    <source>
        <dbReference type="ARBA" id="ARBA00022679"/>
    </source>
</evidence>
<dbReference type="InterPro" id="IPR004838">
    <property type="entry name" value="NHTrfase_class1_PyrdxlP-BS"/>
</dbReference>
<comment type="similarity">
    <text evidence="2">Belongs to the class-I pyridoxal-phosphate-dependent aminotransferase family.</text>
</comment>
<dbReference type="GO" id="GO:0006520">
    <property type="term" value="P:amino acid metabolic process"/>
    <property type="evidence" value="ECO:0007669"/>
    <property type="project" value="InterPro"/>
</dbReference>
<keyword evidence="5" id="KW-0663">Pyridoxal phosphate</keyword>
<dbReference type="Gene3D" id="3.90.1150.10">
    <property type="entry name" value="Aspartate Aminotransferase, domain 1"/>
    <property type="match status" value="1"/>
</dbReference>
<evidence type="ECO:0000256" key="3">
    <source>
        <dbReference type="ARBA" id="ARBA00022576"/>
    </source>
</evidence>
<dbReference type="PANTHER" id="PTHR46383:SF3">
    <property type="entry name" value="ASPARTATE AMINOTRANSFERASE-RELATED"/>
    <property type="match status" value="1"/>
</dbReference>
<dbReference type="InterPro" id="IPR015424">
    <property type="entry name" value="PyrdxlP-dep_Trfase"/>
</dbReference>
<dbReference type="Pfam" id="PF00155">
    <property type="entry name" value="Aminotran_1_2"/>
    <property type="match status" value="1"/>
</dbReference>
<dbReference type="CDD" id="cd00609">
    <property type="entry name" value="AAT_like"/>
    <property type="match status" value="1"/>
</dbReference>
<dbReference type="SUPFAM" id="SSF53383">
    <property type="entry name" value="PLP-dependent transferases"/>
    <property type="match status" value="1"/>
</dbReference>
<reference evidence="7" key="1">
    <citation type="submission" date="2019-08" db="EMBL/GenBank/DDBJ databases">
        <authorList>
            <person name="Kucharzyk K."/>
            <person name="Murdoch R.W."/>
            <person name="Higgins S."/>
            <person name="Loffler F."/>
        </authorList>
    </citation>
    <scope>NUCLEOTIDE SEQUENCE</scope>
</reference>
<dbReference type="AlphaFoldDB" id="A0A644V716"/>